<evidence type="ECO:0000313" key="3">
    <source>
        <dbReference type="Proteomes" id="UP001362999"/>
    </source>
</evidence>
<keyword evidence="3" id="KW-1185">Reference proteome</keyword>
<accession>A0AAW0CN47</accession>
<feature type="transmembrane region" description="Helical" evidence="1">
    <location>
        <begin position="142"/>
        <end position="162"/>
    </location>
</feature>
<protein>
    <submittedName>
        <fullName evidence="2">Uncharacterized protein</fullName>
    </submittedName>
</protein>
<evidence type="ECO:0000313" key="2">
    <source>
        <dbReference type="EMBL" id="KAK7039831.1"/>
    </source>
</evidence>
<reference evidence="2 3" key="1">
    <citation type="journal article" date="2024" name="J Genomics">
        <title>Draft genome sequencing and assembly of Favolaschia claudopus CIRM-BRFM 2984 isolated from oak limbs.</title>
        <authorList>
            <person name="Navarro D."/>
            <person name="Drula E."/>
            <person name="Chaduli D."/>
            <person name="Cazenave R."/>
            <person name="Ahrendt S."/>
            <person name="Wang J."/>
            <person name="Lipzen A."/>
            <person name="Daum C."/>
            <person name="Barry K."/>
            <person name="Grigoriev I.V."/>
            <person name="Favel A."/>
            <person name="Rosso M.N."/>
            <person name="Martin F."/>
        </authorList>
    </citation>
    <scope>NUCLEOTIDE SEQUENCE [LARGE SCALE GENOMIC DNA]</scope>
    <source>
        <strain evidence="2 3">CIRM-BRFM 2984</strain>
    </source>
</reference>
<name>A0AAW0CN47_9AGAR</name>
<comment type="caution">
    <text evidence="2">The sequence shown here is derived from an EMBL/GenBank/DDBJ whole genome shotgun (WGS) entry which is preliminary data.</text>
</comment>
<keyword evidence="1" id="KW-1133">Transmembrane helix</keyword>
<dbReference type="AlphaFoldDB" id="A0AAW0CN47"/>
<keyword evidence="1" id="KW-0812">Transmembrane</keyword>
<dbReference type="EMBL" id="JAWWNJ010000016">
    <property type="protein sequence ID" value="KAK7039831.1"/>
    <property type="molecule type" value="Genomic_DNA"/>
</dbReference>
<sequence length="203" mass="22476">MRRDRGNRAKPLSIATCYIPRAPSLTADRNLAVRPLCSPTTTVLLIALTEETAANKFSLFPSLRLLSPPRSTADHGFPPSINHTHADSPPSPLPASTLSFLYGPRISVVGDPRLSGQHHRLHHVFHFGMNVNVLSPDTHGTLAHYFAFALPLTVLAVTFISIRRLRLPRPPRHRFSCLNLALWISSAHRVAPHPVLQPLHSLF</sequence>
<keyword evidence="1" id="KW-0472">Membrane</keyword>
<dbReference type="Proteomes" id="UP001362999">
    <property type="component" value="Unassembled WGS sequence"/>
</dbReference>
<gene>
    <name evidence="2" type="ORF">R3P38DRAFT_3181657</name>
</gene>
<evidence type="ECO:0000256" key="1">
    <source>
        <dbReference type="SAM" id="Phobius"/>
    </source>
</evidence>
<proteinExistence type="predicted"/>
<organism evidence="2 3">
    <name type="scientific">Favolaschia claudopus</name>
    <dbReference type="NCBI Taxonomy" id="2862362"/>
    <lineage>
        <taxon>Eukaryota</taxon>
        <taxon>Fungi</taxon>
        <taxon>Dikarya</taxon>
        <taxon>Basidiomycota</taxon>
        <taxon>Agaricomycotina</taxon>
        <taxon>Agaricomycetes</taxon>
        <taxon>Agaricomycetidae</taxon>
        <taxon>Agaricales</taxon>
        <taxon>Marasmiineae</taxon>
        <taxon>Mycenaceae</taxon>
        <taxon>Favolaschia</taxon>
    </lineage>
</organism>